<protein>
    <submittedName>
        <fullName evidence="2">Uncharacterized protein</fullName>
    </submittedName>
</protein>
<evidence type="ECO:0000313" key="3">
    <source>
        <dbReference type="Proteomes" id="UP001500731"/>
    </source>
</evidence>
<evidence type="ECO:0000313" key="2">
    <source>
        <dbReference type="EMBL" id="GAA4492003.1"/>
    </source>
</evidence>
<proteinExistence type="predicted"/>
<reference evidence="3" key="1">
    <citation type="journal article" date="2019" name="Int. J. Syst. Evol. Microbiol.">
        <title>The Global Catalogue of Microorganisms (GCM) 10K type strain sequencing project: providing services to taxonomists for standard genome sequencing and annotation.</title>
        <authorList>
            <consortium name="The Broad Institute Genomics Platform"/>
            <consortium name="The Broad Institute Genome Sequencing Center for Infectious Disease"/>
            <person name="Wu L."/>
            <person name="Ma J."/>
        </authorList>
    </citation>
    <scope>NUCLEOTIDE SEQUENCE [LARGE SCALE GENOMIC DNA]</scope>
    <source>
        <strain evidence="3">JCM 17839</strain>
    </source>
</reference>
<sequence length="157" mass="16732">MPIHTDGIDLLVTAALALIEHPDATPEAQVIVADGTGLTLAAALAADGDGGGYRWQPIAEILTAELVDELLPQIERTRLAYIDAAHHVPGWVDSPARRFIDLLGAEVRARLDRGTTNPNVGILTSAELEETAADWRRPTIHASSNLTDPEGDPHGQP</sequence>
<keyword evidence="3" id="KW-1185">Reference proteome</keyword>
<accession>A0ABP8PUW5</accession>
<feature type="region of interest" description="Disordered" evidence="1">
    <location>
        <begin position="133"/>
        <end position="157"/>
    </location>
</feature>
<comment type="caution">
    <text evidence="2">The sequence shown here is derived from an EMBL/GenBank/DDBJ whole genome shotgun (WGS) entry which is preliminary data.</text>
</comment>
<evidence type="ECO:0000256" key="1">
    <source>
        <dbReference type="SAM" id="MobiDB-lite"/>
    </source>
</evidence>
<name>A0ABP8PUW5_9MICO</name>
<dbReference type="Proteomes" id="UP001500731">
    <property type="component" value="Unassembled WGS sequence"/>
</dbReference>
<gene>
    <name evidence="2" type="ORF">GCM10023171_36820</name>
</gene>
<dbReference type="EMBL" id="BAABGP010000028">
    <property type="protein sequence ID" value="GAA4492003.1"/>
    <property type="molecule type" value="Genomic_DNA"/>
</dbReference>
<organism evidence="2 3">
    <name type="scientific">Microbacterium panaciterrae</name>
    <dbReference type="NCBI Taxonomy" id="985759"/>
    <lineage>
        <taxon>Bacteria</taxon>
        <taxon>Bacillati</taxon>
        <taxon>Actinomycetota</taxon>
        <taxon>Actinomycetes</taxon>
        <taxon>Micrococcales</taxon>
        <taxon>Microbacteriaceae</taxon>
        <taxon>Microbacterium</taxon>
    </lineage>
</organism>